<keyword evidence="9" id="KW-1185">Reference proteome</keyword>
<evidence type="ECO:0000256" key="5">
    <source>
        <dbReference type="SAM" id="MobiDB-lite"/>
    </source>
</evidence>
<dbReference type="CDD" id="cd06781">
    <property type="entry name" value="cpPDZ_BsHtra-like"/>
    <property type="match status" value="1"/>
</dbReference>
<keyword evidence="6" id="KW-0812">Transmembrane</keyword>
<keyword evidence="2" id="KW-0645">Protease</keyword>
<dbReference type="PANTHER" id="PTHR22939:SF129">
    <property type="entry name" value="SERINE PROTEASE HTRA2, MITOCHONDRIAL"/>
    <property type="match status" value="1"/>
</dbReference>
<evidence type="ECO:0000313" key="8">
    <source>
        <dbReference type="EMBL" id="RSU15811.1"/>
    </source>
</evidence>
<gene>
    <name evidence="8" type="ORF">CBF28_05085</name>
</gene>
<dbReference type="InterPro" id="IPR001478">
    <property type="entry name" value="PDZ"/>
</dbReference>
<keyword evidence="6" id="KW-0472">Membrane</keyword>
<dbReference type="SMART" id="SM00228">
    <property type="entry name" value="PDZ"/>
    <property type="match status" value="1"/>
</dbReference>
<comment type="caution">
    <text evidence="8">The sequence shown here is derived from an EMBL/GenBank/DDBJ whole genome shotgun (WGS) entry which is preliminary data.</text>
</comment>
<keyword evidence="6" id="KW-1133">Transmembrane helix</keyword>
<dbReference type="SUPFAM" id="SSF50156">
    <property type="entry name" value="PDZ domain-like"/>
    <property type="match status" value="1"/>
</dbReference>
<evidence type="ECO:0000256" key="4">
    <source>
        <dbReference type="ARBA" id="ARBA00022825"/>
    </source>
</evidence>
<feature type="compositionally biased region" description="Basic and acidic residues" evidence="5">
    <location>
        <begin position="432"/>
        <end position="446"/>
    </location>
</feature>
<organism evidence="8 9">
    <name type="scientific">Vagococcus carniphilus</name>
    <dbReference type="NCBI Taxonomy" id="218144"/>
    <lineage>
        <taxon>Bacteria</taxon>
        <taxon>Bacillati</taxon>
        <taxon>Bacillota</taxon>
        <taxon>Bacilli</taxon>
        <taxon>Lactobacillales</taxon>
        <taxon>Enterococcaceae</taxon>
        <taxon>Vagococcus</taxon>
    </lineage>
</organism>
<reference evidence="8 9" key="1">
    <citation type="submission" date="2017-05" db="EMBL/GenBank/DDBJ databases">
        <title>Vagococcus spp. assemblies.</title>
        <authorList>
            <person name="Gulvik C.A."/>
        </authorList>
    </citation>
    <scope>NUCLEOTIDE SEQUENCE [LARGE SCALE GENOMIC DNA]</scope>
    <source>
        <strain evidence="8 9">SS1714</strain>
    </source>
</reference>
<evidence type="ECO:0000259" key="7">
    <source>
        <dbReference type="PROSITE" id="PS50106"/>
    </source>
</evidence>
<dbReference type="PANTHER" id="PTHR22939">
    <property type="entry name" value="SERINE PROTEASE FAMILY S1C HTRA-RELATED"/>
    <property type="match status" value="1"/>
</dbReference>
<feature type="region of interest" description="Disordered" evidence="5">
    <location>
        <begin position="432"/>
        <end position="453"/>
    </location>
</feature>
<dbReference type="GO" id="GO:0004252">
    <property type="term" value="F:serine-type endopeptidase activity"/>
    <property type="evidence" value="ECO:0007669"/>
    <property type="project" value="InterPro"/>
</dbReference>
<keyword evidence="4" id="KW-0720">Serine protease</keyword>
<evidence type="ECO:0000256" key="1">
    <source>
        <dbReference type="ARBA" id="ARBA00010541"/>
    </source>
</evidence>
<feature type="region of interest" description="Disordered" evidence="5">
    <location>
        <begin position="55"/>
        <end position="77"/>
    </location>
</feature>
<dbReference type="GO" id="GO:0006508">
    <property type="term" value="P:proteolysis"/>
    <property type="evidence" value="ECO:0007669"/>
    <property type="project" value="UniProtKB-KW"/>
</dbReference>
<dbReference type="AlphaFoldDB" id="A0A430B674"/>
<dbReference type="EMBL" id="NGKB01000004">
    <property type="protein sequence ID" value="RSU15811.1"/>
    <property type="molecule type" value="Genomic_DNA"/>
</dbReference>
<dbReference type="Pfam" id="PF13180">
    <property type="entry name" value="PDZ_2"/>
    <property type="match status" value="1"/>
</dbReference>
<feature type="compositionally biased region" description="Polar residues" evidence="5">
    <location>
        <begin position="55"/>
        <end position="70"/>
    </location>
</feature>
<feature type="domain" description="PDZ" evidence="7">
    <location>
        <begin position="315"/>
        <end position="416"/>
    </location>
</feature>
<accession>A0A430B674</accession>
<dbReference type="PRINTS" id="PR00834">
    <property type="entry name" value="PROTEASES2C"/>
</dbReference>
<dbReference type="InterPro" id="IPR036034">
    <property type="entry name" value="PDZ_sf"/>
</dbReference>
<sequence length="453" mass="48309">MRKDVTPNSSKSNKEKVVYNQPKNNSYMKRFGVSLLAGALGGMLVVGGYTAINHNSNSSDKVTSVTPSKSEVNDTGKTKVQNAKVDVSTDVTKAVKNVEDAVVSVTTLQKQQSQLSDLERIFGPSDNNKNDGELAEASEGSGVIYRKDGNKAYIVTNNHVVANADAVSILFNNGEKTEAKIVGTDVYSDLAVLEISSKNVTTVAEFADSNDIKVGEPALAMGSPLGSTFSNSVSQGIVSAKDRMINNQTEDGQLISSNAIQTDAAINPGNSGGALINSSGQVIGINSSKIAQAASGVSAEGMGFAIPSNDVVSIINQLEKGKPVARPMLGVSMIDLNIVSAEERESVLKLKDKDITNGVVVGGVEKDSPAEKAGIKKYDVITELDGKAINNKSELQSVLYRKKIGDDMDITFYHEGKKQTKKVKLDQDSAKLLEKQQKQQKEKESLDQSNFQQ</sequence>
<dbReference type="PROSITE" id="PS50106">
    <property type="entry name" value="PDZ"/>
    <property type="match status" value="1"/>
</dbReference>
<evidence type="ECO:0000256" key="3">
    <source>
        <dbReference type="ARBA" id="ARBA00022801"/>
    </source>
</evidence>
<evidence type="ECO:0000256" key="6">
    <source>
        <dbReference type="SAM" id="Phobius"/>
    </source>
</evidence>
<dbReference type="InterPro" id="IPR043504">
    <property type="entry name" value="Peptidase_S1_PA_chymotrypsin"/>
</dbReference>
<comment type="similarity">
    <text evidence="1">Belongs to the peptidase S1C family.</text>
</comment>
<dbReference type="OrthoDB" id="9758917at2"/>
<protein>
    <recommendedName>
        <fullName evidence="7">PDZ domain-containing protein</fullName>
    </recommendedName>
</protein>
<dbReference type="Pfam" id="PF13365">
    <property type="entry name" value="Trypsin_2"/>
    <property type="match status" value="1"/>
</dbReference>
<dbReference type="Proteomes" id="UP000288028">
    <property type="component" value="Unassembled WGS sequence"/>
</dbReference>
<keyword evidence="3" id="KW-0378">Hydrolase</keyword>
<name>A0A430B674_9ENTE</name>
<dbReference type="InterPro" id="IPR001940">
    <property type="entry name" value="Peptidase_S1C"/>
</dbReference>
<feature type="transmembrane region" description="Helical" evidence="6">
    <location>
        <begin position="31"/>
        <end position="52"/>
    </location>
</feature>
<dbReference type="Gene3D" id="2.40.10.10">
    <property type="entry name" value="Trypsin-like serine proteases"/>
    <property type="match status" value="2"/>
</dbReference>
<dbReference type="InterPro" id="IPR009003">
    <property type="entry name" value="Peptidase_S1_PA"/>
</dbReference>
<evidence type="ECO:0000313" key="9">
    <source>
        <dbReference type="Proteomes" id="UP000288028"/>
    </source>
</evidence>
<proteinExistence type="inferred from homology"/>
<dbReference type="SUPFAM" id="SSF50494">
    <property type="entry name" value="Trypsin-like serine proteases"/>
    <property type="match status" value="1"/>
</dbReference>
<evidence type="ECO:0000256" key="2">
    <source>
        <dbReference type="ARBA" id="ARBA00022670"/>
    </source>
</evidence>
<dbReference type="Gene3D" id="2.30.42.10">
    <property type="match status" value="1"/>
</dbReference>